<protein>
    <submittedName>
        <fullName evidence="2">Uncharacterized protein</fullName>
    </submittedName>
</protein>
<feature type="compositionally biased region" description="Basic and acidic residues" evidence="1">
    <location>
        <begin position="83"/>
        <end position="96"/>
    </location>
</feature>
<comment type="caution">
    <text evidence="2">The sequence shown here is derived from an EMBL/GenBank/DDBJ whole genome shotgun (WGS) entry which is preliminary data.</text>
</comment>
<sequence>MDTIAISRDDAEKYGCPYCGYQSGFNHVSGRGASVITCGECKQCFIVLSPGVNVSPFGIESGKGQKVYPKLSEHPRKGTPKHGAPDKRPEKGGEFFHSRGIGLDNCICFVCGTRDRTGRGHFCLNNIAAFVTCKAAGERVVAMFGRGARLDYREREPDRVQVKIGACDKHLSNLKKLEKLTENGVITEDMVRQAGG</sequence>
<reference evidence="2 3" key="1">
    <citation type="journal article" date="2020" name="Biotechnol. Biofuels">
        <title>New insights from the biogas microbiome by comprehensive genome-resolved metagenomics of nearly 1600 species originating from multiple anaerobic digesters.</title>
        <authorList>
            <person name="Campanaro S."/>
            <person name="Treu L."/>
            <person name="Rodriguez-R L.M."/>
            <person name="Kovalovszki A."/>
            <person name="Ziels R.M."/>
            <person name="Maus I."/>
            <person name="Zhu X."/>
            <person name="Kougias P.G."/>
            <person name="Basile A."/>
            <person name="Luo G."/>
            <person name="Schluter A."/>
            <person name="Konstantinidis K.T."/>
            <person name="Angelidaki I."/>
        </authorList>
    </citation>
    <scope>NUCLEOTIDE SEQUENCE [LARGE SCALE GENOMIC DNA]</scope>
    <source>
        <strain evidence="2">AS27yjCOA_165</strain>
    </source>
</reference>
<dbReference type="Proteomes" id="UP000526033">
    <property type="component" value="Unassembled WGS sequence"/>
</dbReference>
<feature type="region of interest" description="Disordered" evidence="1">
    <location>
        <begin position="63"/>
        <end position="96"/>
    </location>
</feature>
<evidence type="ECO:0000313" key="2">
    <source>
        <dbReference type="EMBL" id="NMB69846.1"/>
    </source>
</evidence>
<evidence type="ECO:0000313" key="3">
    <source>
        <dbReference type="Proteomes" id="UP000526033"/>
    </source>
</evidence>
<name>A0A7X9HGZ2_UNCKA</name>
<proteinExistence type="predicted"/>
<dbReference type="AlphaFoldDB" id="A0A7X9HGZ2"/>
<evidence type="ECO:0000256" key="1">
    <source>
        <dbReference type="SAM" id="MobiDB-lite"/>
    </source>
</evidence>
<accession>A0A7X9HGZ2</accession>
<dbReference type="EMBL" id="JAAZNL010000016">
    <property type="protein sequence ID" value="NMB69846.1"/>
    <property type="molecule type" value="Genomic_DNA"/>
</dbReference>
<gene>
    <name evidence="2" type="ORF">GYA27_01415</name>
</gene>
<organism evidence="2 3">
    <name type="scientific">candidate division WWE3 bacterium</name>
    <dbReference type="NCBI Taxonomy" id="2053526"/>
    <lineage>
        <taxon>Bacteria</taxon>
        <taxon>Katanobacteria</taxon>
    </lineage>
</organism>